<reference evidence="7 8" key="1">
    <citation type="submission" date="2014-04" db="EMBL/GenBank/DDBJ databases">
        <title>Genome study of Napier grass stunt phytoplasma.</title>
        <authorList>
            <person name="Kawicha P."/>
            <person name="Dickinson M."/>
            <person name="Hodgetts J."/>
        </authorList>
    </citation>
    <scope>NUCLEOTIDE SEQUENCE [LARGE SCALE GENOMIC DNA]</scope>
    <source>
        <strain evidence="7 8">NGS-S10</strain>
    </source>
</reference>
<sequence>MNWLLKKFFYSLKYIWFFLIMIMNIFIFYILFRAYYDSDIEKNKNNDKQIVATTNILNDLVKHLIGDVDFNESKYQKIEKIQTVSLMGYGVDPHNYKTKLSDRKKIKNADLVIVNGLHLEAKMNDSLKLLSSESNHQKFISATSEIDKQDIRTDEESLQEDPHIWFSINLWQKVLKKIRNSLIQIVPEKDKIKIENNFIVYNDELEQLNKYLQIKIQELNKKCNVLMLVTAHDAFSYLAYKNNVQFELRSIQGISTQTEASISDIDILAKEIAEKKVKAIFSESSLSHKSLNSLQEAVSNKGHYIKISQEELFSDSLGIDNGTFESFHHDPYQKKYKLSSYIGMFLHNIHIIEKELS</sequence>
<evidence type="ECO:0000256" key="6">
    <source>
        <dbReference type="SAM" id="Phobius"/>
    </source>
</evidence>
<dbReference type="EMBL" id="JHUK01000006">
    <property type="protein sequence ID" value="RAM57662.1"/>
    <property type="molecule type" value="Genomic_DNA"/>
</dbReference>
<keyword evidence="6" id="KW-0812">Transmembrane</keyword>
<dbReference type="GO" id="GO:0046872">
    <property type="term" value="F:metal ion binding"/>
    <property type="evidence" value="ECO:0007669"/>
    <property type="project" value="UniProtKB-KW"/>
</dbReference>
<feature type="transmembrane region" description="Helical" evidence="6">
    <location>
        <begin position="14"/>
        <end position="36"/>
    </location>
</feature>
<dbReference type="SUPFAM" id="SSF53807">
    <property type="entry name" value="Helical backbone' metal receptor"/>
    <property type="match status" value="1"/>
</dbReference>
<dbReference type="InterPro" id="IPR006129">
    <property type="entry name" value="AdhesinB"/>
</dbReference>
<dbReference type="InterPro" id="IPR006127">
    <property type="entry name" value="ZnuA-like"/>
</dbReference>
<evidence type="ECO:0000256" key="2">
    <source>
        <dbReference type="ARBA" id="ARBA00022448"/>
    </source>
</evidence>
<proteinExistence type="inferred from homology"/>
<dbReference type="PRINTS" id="PR00690">
    <property type="entry name" value="ADHESNFAMILY"/>
</dbReference>
<dbReference type="Gene3D" id="3.40.50.1980">
    <property type="entry name" value="Nitrogenase molybdenum iron protein domain"/>
    <property type="match status" value="2"/>
</dbReference>
<keyword evidence="3" id="KW-0479">Metal-binding</keyword>
<keyword evidence="8" id="KW-1185">Reference proteome</keyword>
<accession>A0A328IHF4</accession>
<evidence type="ECO:0000256" key="1">
    <source>
        <dbReference type="ARBA" id="ARBA00004196"/>
    </source>
</evidence>
<dbReference type="GO" id="GO:0030313">
    <property type="term" value="C:cell envelope"/>
    <property type="evidence" value="ECO:0007669"/>
    <property type="project" value="UniProtKB-SubCell"/>
</dbReference>
<keyword evidence="6" id="KW-1133">Transmembrane helix</keyword>
<dbReference type="PANTHER" id="PTHR42953">
    <property type="entry name" value="HIGH-AFFINITY ZINC UPTAKE SYSTEM PROTEIN ZNUA-RELATED"/>
    <property type="match status" value="1"/>
</dbReference>
<protein>
    <recommendedName>
        <fullName evidence="9">Periplasmic solute binding family protein</fullName>
    </recommendedName>
</protein>
<evidence type="ECO:0000313" key="8">
    <source>
        <dbReference type="Proteomes" id="UP000249343"/>
    </source>
</evidence>
<dbReference type="PRINTS" id="PR00691">
    <property type="entry name" value="ADHESINB"/>
</dbReference>
<keyword evidence="4" id="KW-0732">Signal</keyword>
<keyword evidence="6" id="KW-0472">Membrane</keyword>
<comment type="similarity">
    <text evidence="5">Belongs to the bacterial solute-binding protein 9 family.</text>
</comment>
<dbReference type="Pfam" id="PF01297">
    <property type="entry name" value="ZnuA"/>
    <property type="match status" value="1"/>
</dbReference>
<comment type="caution">
    <text evidence="7">The sequence shown here is derived from an EMBL/GenBank/DDBJ whole genome shotgun (WGS) entry which is preliminary data.</text>
</comment>
<gene>
    <name evidence="7" type="ORF">DH96_02290</name>
</gene>
<dbReference type="Proteomes" id="UP000249343">
    <property type="component" value="Unassembled WGS sequence"/>
</dbReference>
<name>A0A328IHF4_9MOLU</name>
<evidence type="ECO:0000256" key="5">
    <source>
        <dbReference type="RuleBase" id="RU003512"/>
    </source>
</evidence>
<keyword evidence="2 5" id="KW-0813">Transport</keyword>
<dbReference type="GO" id="GO:0007155">
    <property type="term" value="P:cell adhesion"/>
    <property type="evidence" value="ECO:0007669"/>
    <property type="project" value="InterPro"/>
</dbReference>
<dbReference type="GO" id="GO:0030001">
    <property type="term" value="P:metal ion transport"/>
    <property type="evidence" value="ECO:0007669"/>
    <property type="project" value="InterPro"/>
</dbReference>
<organism evidence="7 8">
    <name type="scientific">Candidatus Phytoplasma oryzae</name>
    <dbReference type="NCBI Taxonomy" id="203274"/>
    <lineage>
        <taxon>Bacteria</taxon>
        <taxon>Bacillati</taxon>
        <taxon>Mycoplasmatota</taxon>
        <taxon>Mollicutes</taxon>
        <taxon>Acholeplasmatales</taxon>
        <taxon>Acholeplasmataceae</taxon>
        <taxon>Candidatus Phytoplasma</taxon>
        <taxon>16SrXI (Rice yellow dwarf group)</taxon>
    </lineage>
</organism>
<dbReference type="InterPro" id="IPR006128">
    <property type="entry name" value="Lipoprotein_PsaA-like"/>
</dbReference>
<evidence type="ECO:0000313" key="7">
    <source>
        <dbReference type="EMBL" id="RAM57662.1"/>
    </source>
</evidence>
<dbReference type="AlphaFoldDB" id="A0A328IHF4"/>
<dbReference type="InterPro" id="IPR050492">
    <property type="entry name" value="Bact_metal-bind_prot9"/>
</dbReference>
<comment type="subcellular location">
    <subcellularLocation>
        <location evidence="1">Cell envelope</location>
    </subcellularLocation>
</comment>
<evidence type="ECO:0000256" key="4">
    <source>
        <dbReference type="ARBA" id="ARBA00022729"/>
    </source>
</evidence>
<evidence type="ECO:0000256" key="3">
    <source>
        <dbReference type="ARBA" id="ARBA00022723"/>
    </source>
</evidence>
<evidence type="ECO:0008006" key="9">
    <source>
        <dbReference type="Google" id="ProtNLM"/>
    </source>
</evidence>
<dbReference type="PANTHER" id="PTHR42953:SF1">
    <property type="entry name" value="METAL-BINDING PROTEIN HI_0362-RELATED"/>
    <property type="match status" value="1"/>
</dbReference>